<organism evidence="2 3">
    <name type="scientific">Hermanssonia centrifuga</name>
    <dbReference type="NCBI Taxonomy" id="98765"/>
    <lineage>
        <taxon>Eukaryota</taxon>
        <taxon>Fungi</taxon>
        <taxon>Dikarya</taxon>
        <taxon>Basidiomycota</taxon>
        <taxon>Agaricomycotina</taxon>
        <taxon>Agaricomycetes</taxon>
        <taxon>Polyporales</taxon>
        <taxon>Meruliaceae</taxon>
        <taxon>Hermanssonia</taxon>
    </lineage>
</organism>
<dbReference type="EMBL" id="MLYV02000385">
    <property type="protein sequence ID" value="PSS03511.1"/>
    <property type="molecule type" value="Genomic_DNA"/>
</dbReference>
<keyword evidence="3" id="KW-1185">Reference proteome</keyword>
<evidence type="ECO:0000313" key="2">
    <source>
        <dbReference type="EMBL" id="PSS03511.1"/>
    </source>
</evidence>
<dbReference type="AlphaFoldDB" id="A0A2R6Q7F9"/>
<dbReference type="STRING" id="98765.A0A2R6Q7F9"/>
<evidence type="ECO:0000313" key="3">
    <source>
        <dbReference type="Proteomes" id="UP000186601"/>
    </source>
</evidence>
<name>A0A2R6Q7F9_9APHY</name>
<dbReference type="Proteomes" id="UP000186601">
    <property type="component" value="Unassembled WGS sequence"/>
</dbReference>
<reference evidence="2 3" key="1">
    <citation type="submission" date="2018-02" db="EMBL/GenBank/DDBJ databases">
        <title>Genome sequence of the basidiomycete white-rot fungus Phlebia centrifuga.</title>
        <authorList>
            <person name="Granchi Z."/>
            <person name="Peng M."/>
            <person name="de Vries R.P."/>
            <person name="Hilden K."/>
            <person name="Makela M.R."/>
            <person name="Grigoriev I."/>
            <person name="Riley R."/>
        </authorList>
    </citation>
    <scope>NUCLEOTIDE SEQUENCE [LARGE SCALE GENOMIC DNA]</scope>
    <source>
        <strain evidence="2 3">FBCC195</strain>
    </source>
</reference>
<dbReference type="Gene3D" id="3.40.50.720">
    <property type="entry name" value="NAD(P)-binding Rossmann-like Domain"/>
    <property type="match status" value="1"/>
</dbReference>
<feature type="domain" description="NAD-dependent epimerase/dehydratase" evidence="1">
    <location>
        <begin position="4"/>
        <end position="92"/>
    </location>
</feature>
<dbReference type="SUPFAM" id="SSF51735">
    <property type="entry name" value="NAD(P)-binding Rossmann-fold domains"/>
    <property type="match status" value="1"/>
</dbReference>
<proteinExistence type="predicted"/>
<dbReference type="InterPro" id="IPR001509">
    <property type="entry name" value="Epimerase_deHydtase"/>
</dbReference>
<evidence type="ECO:0000259" key="1">
    <source>
        <dbReference type="Pfam" id="PF01370"/>
    </source>
</evidence>
<dbReference type="Pfam" id="PF01370">
    <property type="entry name" value="Epimerase"/>
    <property type="match status" value="1"/>
</dbReference>
<dbReference type="InterPro" id="IPR036291">
    <property type="entry name" value="NAD(P)-bd_dom_sf"/>
</dbReference>
<accession>A0A2R6Q7F9</accession>
<comment type="caution">
    <text evidence="2">The sequence shown here is derived from an EMBL/GenBank/DDBJ whole genome shotgun (WGS) entry which is preliminary data.</text>
</comment>
<dbReference type="OrthoDB" id="202470at2759"/>
<sequence length="93" mass="10044">MKLIVTGSNGRLGRRVVLAALKAGHTVVGVDNRANESVDLALSGPNFIFREADLCEYENAVQVLQGSEAVIHLAALPTPQDYIAITHNTYVRN</sequence>
<protein>
    <recommendedName>
        <fullName evidence="1">NAD-dependent epimerase/dehydratase domain-containing protein</fullName>
    </recommendedName>
</protein>
<gene>
    <name evidence="2" type="ORF">PHLCEN_2v3979</name>
</gene>